<dbReference type="RefSeq" id="WP_157816331.1">
    <property type="nucleotide sequence ID" value="NZ_CAWNNC010000001.1"/>
</dbReference>
<dbReference type="AlphaFoldDB" id="A0A2K8SIA0"/>
<evidence type="ECO:0000313" key="2">
    <source>
        <dbReference type="Proteomes" id="UP000232003"/>
    </source>
</evidence>
<gene>
    <name evidence="1" type="ORF">COO91_01049</name>
</gene>
<sequence length="54" mass="5831">MSFELDPRQVPTSNITAISQKNPSLSGTIQLNTPGIDPNSGLVELPTLAVDEWH</sequence>
<protein>
    <submittedName>
        <fullName evidence="1">Large exoprotein involved in heme utilization or adhesion</fullName>
    </submittedName>
</protein>
<dbReference type="Proteomes" id="UP000232003">
    <property type="component" value="Chromosome"/>
</dbReference>
<dbReference type="KEGG" id="nfl:COO91_01049"/>
<accession>A0A2K8SIA0</accession>
<name>A0A2K8SIA0_9NOSO</name>
<dbReference type="EMBL" id="CP024785">
    <property type="protein sequence ID" value="AUB35184.1"/>
    <property type="molecule type" value="Genomic_DNA"/>
</dbReference>
<organism evidence="1 2">
    <name type="scientific">Nostoc flagelliforme CCNUN1</name>
    <dbReference type="NCBI Taxonomy" id="2038116"/>
    <lineage>
        <taxon>Bacteria</taxon>
        <taxon>Bacillati</taxon>
        <taxon>Cyanobacteriota</taxon>
        <taxon>Cyanophyceae</taxon>
        <taxon>Nostocales</taxon>
        <taxon>Nostocaceae</taxon>
        <taxon>Nostoc</taxon>
    </lineage>
</organism>
<proteinExistence type="predicted"/>
<keyword evidence="2" id="KW-1185">Reference proteome</keyword>
<dbReference type="OrthoDB" id="518186at2"/>
<reference evidence="1 2" key="1">
    <citation type="submission" date="2017-11" db="EMBL/GenBank/DDBJ databases">
        <title>Complete genome of a free-living desiccation-tolerant cyanobacterium and its photosynthetic adaptation to extreme terrestrial habitat.</title>
        <authorList>
            <person name="Shang J."/>
        </authorList>
    </citation>
    <scope>NUCLEOTIDE SEQUENCE [LARGE SCALE GENOMIC DNA]</scope>
    <source>
        <strain evidence="1 2">CCNUN1</strain>
    </source>
</reference>
<evidence type="ECO:0000313" key="1">
    <source>
        <dbReference type="EMBL" id="AUB35184.1"/>
    </source>
</evidence>